<keyword evidence="6 10" id="KW-0418">Kinase</keyword>
<evidence type="ECO:0000313" key="13">
    <source>
        <dbReference type="EMBL" id="MBR0654605.1"/>
    </source>
</evidence>
<evidence type="ECO:0000256" key="9">
    <source>
        <dbReference type="ARBA" id="ARBA00032554"/>
    </source>
</evidence>
<dbReference type="HAMAP" id="MF_00061">
    <property type="entry name" value="IspE"/>
    <property type="match status" value="1"/>
</dbReference>
<comment type="function">
    <text evidence="10">Catalyzes the phosphorylation of the position 2 hydroxy group of 4-diphosphocytidyl-2C-methyl-D-erythritol.</text>
</comment>
<evidence type="ECO:0000259" key="12">
    <source>
        <dbReference type="Pfam" id="PF08544"/>
    </source>
</evidence>
<evidence type="ECO:0000256" key="6">
    <source>
        <dbReference type="ARBA" id="ARBA00022777"/>
    </source>
</evidence>
<gene>
    <name evidence="10" type="primary">ispE</name>
    <name evidence="13" type="ORF">GXW79_05890</name>
</gene>
<dbReference type="Gene3D" id="3.30.230.10">
    <property type="match status" value="1"/>
</dbReference>
<dbReference type="GO" id="GO:0016114">
    <property type="term" value="P:terpenoid biosynthetic process"/>
    <property type="evidence" value="ECO:0007669"/>
    <property type="project" value="UniProtKB-UniRule"/>
</dbReference>
<dbReference type="Pfam" id="PF00288">
    <property type="entry name" value="GHMP_kinases_N"/>
    <property type="match status" value="1"/>
</dbReference>
<dbReference type="InterPro" id="IPR036554">
    <property type="entry name" value="GHMP_kinase_C_sf"/>
</dbReference>
<feature type="binding site" evidence="10">
    <location>
        <begin position="103"/>
        <end position="113"/>
    </location>
    <ligand>
        <name>ATP</name>
        <dbReference type="ChEBI" id="CHEBI:30616"/>
    </ligand>
</feature>
<evidence type="ECO:0000256" key="8">
    <source>
        <dbReference type="ARBA" id="ARBA00023229"/>
    </source>
</evidence>
<evidence type="ECO:0000256" key="4">
    <source>
        <dbReference type="ARBA" id="ARBA00022679"/>
    </source>
</evidence>
<dbReference type="NCBIfam" id="NF011202">
    <property type="entry name" value="PRK14608.1"/>
    <property type="match status" value="1"/>
</dbReference>
<dbReference type="InterPro" id="IPR004424">
    <property type="entry name" value="IspE"/>
</dbReference>
<dbReference type="SUPFAM" id="SSF55060">
    <property type="entry name" value="GHMP Kinase, C-terminal domain"/>
    <property type="match status" value="1"/>
</dbReference>
<evidence type="ECO:0000256" key="3">
    <source>
        <dbReference type="ARBA" id="ARBA00017473"/>
    </source>
</evidence>
<comment type="pathway">
    <text evidence="10">Isoprenoid biosynthesis; isopentenyl diphosphate biosynthesis via DXP pathway; isopentenyl diphosphate from 1-deoxy-D-xylulose 5-phosphate: step 3/6.</text>
</comment>
<reference evidence="13" key="2">
    <citation type="journal article" date="2021" name="Syst. Appl. Microbiol.">
        <title>Roseomonas hellenica sp. nov., isolated from roots of wild-growing Alkanna tinctoria.</title>
        <authorList>
            <person name="Rat A."/>
            <person name="Naranjo H.D."/>
            <person name="Lebbe L."/>
            <person name="Cnockaert M."/>
            <person name="Krigas N."/>
            <person name="Grigoriadou K."/>
            <person name="Maloupa E."/>
            <person name="Willems A."/>
        </authorList>
    </citation>
    <scope>NUCLEOTIDE SEQUENCE</scope>
    <source>
        <strain evidence="13">LMG 28251</strain>
    </source>
</reference>
<keyword evidence="7 10" id="KW-0067">ATP-binding</keyword>
<feature type="domain" description="GHMP kinase N-terminal" evidence="11">
    <location>
        <begin position="75"/>
        <end position="150"/>
    </location>
</feature>
<evidence type="ECO:0000256" key="5">
    <source>
        <dbReference type="ARBA" id="ARBA00022741"/>
    </source>
</evidence>
<dbReference type="Pfam" id="PF08544">
    <property type="entry name" value="GHMP_kinases_C"/>
    <property type="match status" value="1"/>
</dbReference>
<feature type="active site" evidence="10">
    <location>
        <position position="143"/>
    </location>
</feature>
<dbReference type="PANTHER" id="PTHR43527:SF2">
    <property type="entry name" value="4-DIPHOSPHOCYTIDYL-2-C-METHYL-D-ERYTHRITOL KINASE, CHLOROPLASTIC"/>
    <property type="match status" value="1"/>
</dbReference>
<dbReference type="InterPro" id="IPR013750">
    <property type="entry name" value="GHMP_kinase_C_dom"/>
</dbReference>
<keyword evidence="8 10" id="KW-0414">Isoprene biosynthesis</keyword>
<reference evidence="13" key="1">
    <citation type="submission" date="2020-01" db="EMBL/GenBank/DDBJ databases">
        <authorList>
            <person name="Rat A."/>
        </authorList>
    </citation>
    <scope>NUCLEOTIDE SEQUENCE</scope>
    <source>
        <strain evidence="13">LMG 28251</strain>
    </source>
</reference>
<dbReference type="AlphaFoldDB" id="A0AAF1K1H7"/>
<comment type="similarity">
    <text evidence="1 10">Belongs to the GHMP kinase family. IspE subfamily.</text>
</comment>
<dbReference type="EMBL" id="JAAEDH010000004">
    <property type="protein sequence ID" value="MBR0654605.1"/>
    <property type="molecule type" value="Genomic_DNA"/>
</dbReference>
<dbReference type="EC" id="2.7.1.148" evidence="2 10"/>
<comment type="catalytic activity">
    <reaction evidence="10">
        <text>4-CDP-2-C-methyl-D-erythritol + ATP = 4-CDP-2-C-methyl-D-erythritol 2-phosphate + ADP + H(+)</text>
        <dbReference type="Rhea" id="RHEA:18437"/>
        <dbReference type="ChEBI" id="CHEBI:15378"/>
        <dbReference type="ChEBI" id="CHEBI:30616"/>
        <dbReference type="ChEBI" id="CHEBI:57823"/>
        <dbReference type="ChEBI" id="CHEBI:57919"/>
        <dbReference type="ChEBI" id="CHEBI:456216"/>
        <dbReference type="EC" id="2.7.1.148"/>
    </reaction>
</comment>
<dbReference type="GO" id="GO:0019288">
    <property type="term" value="P:isopentenyl diphosphate biosynthetic process, methylerythritol 4-phosphate pathway"/>
    <property type="evidence" value="ECO:0007669"/>
    <property type="project" value="UniProtKB-UniRule"/>
</dbReference>
<evidence type="ECO:0000256" key="2">
    <source>
        <dbReference type="ARBA" id="ARBA00012052"/>
    </source>
</evidence>
<evidence type="ECO:0000256" key="1">
    <source>
        <dbReference type="ARBA" id="ARBA00009684"/>
    </source>
</evidence>
<dbReference type="SUPFAM" id="SSF54211">
    <property type="entry name" value="Ribosomal protein S5 domain 2-like"/>
    <property type="match status" value="1"/>
</dbReference>
<dbReference type="PIRSF" id="PIRSF010376">
    <property type="entry name" value="IspE"/>
    <property type="match status" value="1"/>
</dbReference>
<dbReference type="InterPro" id="IPR020568">
    <property type="entry name" value="Ribosomal_Su5_D2-typ_SF"/>
</dbReference>
<accession>A0AAF1K1H7</accession>
<keyword evidence="14" id="KW-1185">Reference proteome</keyword>
<dbReference type="Gene3D" id="3.30.70.890">
    <property type="entry name" value="GHMP kinase, C-terminal domain"/>
    <property type="match status" value="1"/>
</dbReference>
<organism evidence="13 14">
    <name type="scientific">Plastoroseomonas arctica</name>
    <dbReference type="NCBI Taxonomy" id="1509237"/>
    <lineage>
        <taxon>Bacteria</taxon>
        <taxon>Pseudomonadati</taxon>
        <taxon>Pseudomonadota</taxon>
        <taxon>Alphaproteobacteria</taxon>
        <taxon>Acetobacterales</taxon>
        <taxon>Acetobacteraceae</taxon>
        <taxon>Plastoroseomonas</taxon>
    </lineage>
</organism>
<feature type="active site" evidence="10">
    <location>
        <position position="18"/>
    </location>
</feature>
<evidence type="ECO:0000313" key="14">
    <source>
        <dbReference type="Proteomes" id="UP001196068"/>
    </source>
</evidence>
<dbReference type="GO" id="GO:0050515">
    <property type="term" value="F:4-(cytidine 5'-diphospho)-2-C-methyl-D-erythritol kinase activity"/>
    <property type="evidence" value="ECO:0007669"/>
    <property type="project" value="UniProtKB-UniRule"/>
</dbReference>
<sequence>MARRDAAAPVIREAAPAKVNLFLQVAGRRPDGYHLLDSLVVFAAVGDVVSATSAPDFSLAIAGDEAPGLIGEDDNLVLRAARALAAAAGVGQCAALHLEKALPVASGIGGGSADAAAALRALTRLWDIPEEVARRVAPQLGADVPACLVGHPLRMTGIGEMIGPAPALPEFGLVLANLRVPVATPDVFRRLAGRFSGPARLPEGWADPAAMAADLARLSNDLEAPAIESCPAIAPVLAALAALPGALLARMSGSGATCFAIMPDASSAARAAALLPASWWRWGGGLAAPPAAPL</sequence>
<comment type="caution">
    <text evidence="13">The sequence shown here is derived from an EMBL/GenBank/DDBJ whole genome shotgun (WGS) entry which is preliminary data.</text>
</comment>
<protein>
    <recommendedName>
        <fullName evidence="3 10">4-diphosphocytidyl-2-C-methyl-D-erythritol kinase</fullName>
        <shortName evidence="10">CMK</shortName>
        <ecNumber evidence="2 10">2.7.1.148</ecNumber>
    </recommendedName>
    <alternativeName>
        <fullName evidence="9 10">4-(cytidine-5'-diphospho)-2-C-methyl-D-erythritol kinase</fullName>
    </alternativeName>
</protein>
<dbReference type="Proteomes" id="UP001196068">
    <property type="component" value="Unassembled WGS sequence"/>
</dbReference>
<evidence type="ECO:0000256" key="7">
    <source>
        <dbReference type="ARBA" id="ARBA00022840"/>
    </source>
</evidence>
<name>A0AAF1K1H7_9PROT</name>
<proteinExistence type="inferred from homology"/>
<dbReference type="InterPro" id="IPR006204">
    <property type="entry name" value="GHMP_kinase_N_dom"/>
</dbReference>
<evidence type="ECO:0000256" key="10">
    <source>
        <dbReference type="HAMAP-Rule" id="MF_00061"/>
    </source>
</evidence>
<feature type="domain" description="GHMP kinase C-terminal" evidence="12">
    <location>
        <begin position="212"/>
        <end position="273"/>
    </location>
</feature>
<keyword evidence="4 10" id="KW-0808">Transferase</keyword>
<dbReference type="PANTHER" id="PTHR43527">
    <property type="entry name" value="4-DIPHOSPHOCYTIDYL-2-C-METHYL-D-ERYTHRITOL KINASE, CHLOROPLASTIC"/>
    <property type="match status" value="1"/>
</dbReference>
<dbReference type="NCBIfam" id="TIGR00154">
    <property type="entry name" value="ispE"/>
    <property type="match status" value="1"/>
</dbReference>
<dbReference type="InterPro" id="IPR014721">
    <property type="entry name" value="Ribsml_uS5_D2-typ_fold_subgr"/>
</dbReference>
<dbReference type="GO" id="GO:0005524">
    <property type="term" value="F:ATP binding"/>
    <property type="evidence" value="ECO:0007669"/>
    <property type="project" value="UniProtKB-UniRule"/>
</dbReference>
<keyword evidence="5 10" id="KW-0547">Nucleotide-binding</keyword>
<evidence type="ECO:0000259" key="11">
    <source>
        <dbReference type="Pfam" id="PF00288"/>
    </source>
</evidence>